<dbReference type="Proteomes" id="UP000009236">
    <property type="component" value="Chromosome"/>
</dbReference>
<feature type="transmembrane region" description="Helical" evidence="1">
    <location>
        <begin position="473"/>
        <end position="494"/>
    </location>
</feature>
<feature type="transmembrane region" description="Helical" evidence="1">
    <location>
        <begin position="328"/>
        <end position="350"/>
    </location>
</feature>
<name>F6FS25_ISOV2</name>
<organism evidence="3">
    <name type="scientific">Isoptericola variabilis (strain 225)</name>
    <dbReference type="NCBI Taxonomy" id="743718"/>
    <lineage>
        <taxon>Bacteria</taxon>
        <taxon>Bacillati</taxon>
        <taxon>Actinomycetota</taxon>
        <taxon>Actinomycetes</taxon>
        <taxon>Micrococcales</taxon>
        <taxon>Promicromonosporaceae</taxon>
        <taxon>Isoptericola</taxon>
    </lineage>
</organism>
<gene>
    <name evidence="2" type="ordered locus">Isova_2409</name>
</gene>
<dbReference type="RefSeq" id="WP_013839513.1">
    <property type="nucleotide sequence ID" value="NC_015588.1"/>
</dbReference>
<dbReference type="InterPro" id="IPR018580">
    <property type="entry name" value="Uncharacterised_YfhO"/>
</dbReference>
<evidence type="ECO:0000256" key="1">
    <source>
        <dbReference type="SAM" id="Phobius"/>
    </source>
</evidence>
<dbReference type="HOGENOM" id="CLU_310306_0_0_11"/>
<keyword evidence="1" id="KW-0812">Transmembrane</keyword>
<dbReference type="PANTHER" id="PTHR38454">
    <property type="entry name" value="INTEGRAL MEMBRANE PROTEIN-RELATED"/>
    <property type="match status" value="1"/>
</dbReference>
<dbReference type="EMBL" id="CP002810">
    <property type="protein sequence ID" value="AEG45122.1"/>
    <property type="molecule type" value="Genomic_DNA"/>
</dbReference>
<dbReference type="STRING" id="743718.Isova_2409"/>
<proteinExistence type="predicted"/>
<evidence type="ECO:0000313" key="2">
    <source>
        <dbReference type="EMBL" id="AEG45122.1"/>
    </source>
</evidence>
<feature type="transmembrane region" description="Helical" evidence="1">
    <location>
        <begin position="224"/>
        <end position="247"/>
    </location>
</feature>
<feature type="transmembrane region" description="Helical" evidence="1">
    <location>
        <begin position="410"/>
        <end position="428"/>
    </location>
</feature>
<keyword evidence="1" id="KW-1133">Transmembrane helix</keyword>
<feature type="transmembrane region" description="Helical" evidence="1">
    <location>
        <begin position="869"/>
        <end position="890"/>
    </location>
</feature>
<feature type="transmembrane region" description="Helical" evidence="1">
    <location>
        <begin position="180"/>
        <end position="212"/>
    </location>
</feature>
<keyword evidence="3" id="KW-1185">Reference proteome</keyword>
<sequence length="904" mass="94913">MFVALTLGSSLVGRTTFLGVDILGLVSPWRAGVPITETQVPYLGDTVDGFAPQASLIVDEAREGSLAEWNPYVQGGVELGGLPNPGVYSPVAAPWWVLPHEYAPVAVKLLEIAVVATGMSLLLRRLGLARPTWPLATLVYVASGFMVTWTNWPQTRVAAFVPLLFWALERAAARPRAREVLIVGAVVASLLLGGFPAVAGYALYAGAAYLLVRAAFVHRAVGGVIKAGAVSLGGVLFGGLLASWLMLPFAWNAATVIDFEARAQTPAHHLPFEALATAMLPHVLGRPDGTHFGGGPHPVEAMTYVGAATVVLVGAALAVRTRRRVSDVVLIFMTVLLFVSVLLVFVGGPILGLLQQLPVFSNNPVARLRVMIGFVAAVLAAYGAHALLAPRGLRHDVAALRDRGSERWSTALRLVLATSVAVVAVAAVQAVRARAADKVFVGLEVREGALVTACAIVLVLLAWAGARRWTSVVAMLGVFALVTVPAIDVARGWWPQVDLGYFYPSTPAIAFLDEHLDGQRYAAVGQTMLPGSSTAYRQRSLGGHAFVTPEWREVLLAADPDSMLTPTYAGLNPGNLATSLRSGMLDRFAVEYVVMDTGAEIPGSREAGPDAVGRAVLREGETITSAQFTGPVRGVVIDLANLESAAGGAEVSVTLRGVDGTPLAVTSTWTRSSGAARNVALAGESIPPGTAWVAEVAVRGEGAQADVAVDGDGRLATSTVRPADDGLRVVHTGDATVYERAGALPRVRWASGELVETDLERRIEVMNDPTTSPDVVVLEDPDDARGLDGSSTAVVTELTADTDHVTAEVSASGPGWVVFAESLRREGWHATVDGEPVPLVAAEHAGGAVFVEPGEHVVELEYRTPFLRVGVWVSLGSVLVLVVGGLLVLVRDRRAAAARATEGA</sequence>
<keyword evidence="1" id="KW-0472">Membrane</keyword>
<feature type="transmembrane region" description="Helical" evidence="1">
    <location>
        <begin position="448"/>
        <end position="466"/>
    </location>
</feature>
<feature type="transmembrane region" description="Helical" evidence="1">
    <location>
        <begin position="301"/>
        <end position="319"/>
    </location>
</feature>
<dbReference type="KEGG" id="iva:Isova_2409"/>
<dbReference type="eggNOG" id="COG4485">
    <property type="taxonomic scope" value="Bacteria"/>
</dbReference>
<feature type="transmembrane region" description="Helical" evidence="1">
    <location>
        <begin position="370"/>
        <end position="389"/>
    </location>
</feature>
<evidence type="ECO:0008006" key="4">
    <source>
        <dbReference type="Google" id="ProtNLM"/>
    </source>
</evidence>
<evidence type="ECO:0000313" key="3">
    <source>
        <dbReference type="Proteomes" id="UP000009236"/>
    </source>
</evidence>
<reference evidence="2 3" key="1">
    <citation type="submission" date="2011-05" db="EMBL/GenBank/DDBJ databases">
        <title>Complete sequence of Isoptericola variabilis 225.</title>
        <authorList>
            <consortium name="US DOE Joint Genome Institute"/>
            <person name="Lucas S."/>
            <person name="Han J."/>
            <person name="Lapidus A."/>
            <person name="Cheng J.-F."/>
            <person name="Goodwin L."/>
            <person name="Pitluck S."/>
            <person name="Peters L."/>
            <person name="Mikhailova N."/>
            <person name="Zeytun A."/>
            <person name="Han C."/>
            <person name="Tapia R."/>
            <person name="Land M."/>
            <person name="Hauser L."/>
            <person name="Kyrpides N."/>
            <person name="Ivanova N."/>
            <person name="Pagani I."/>
            <person name="Siebers A."/>
            <person name="Allgaier M."/>
            <person name="Thelen M."/>
            <person name="Hugenholtz P."/>
            <person name="Gladden J."/>
            <person name="Woyke T."/>
        </authorList>
    </citation>
    <scope>NUCLEOTIDE SEQUENCE [LARGE SCALE GENOMIC DNA]</scope>
    <source>
        <strain evidence="3">225</strain>
    </source>
</reference>
<protein>
    <recommendedName>
        <fullName evidence="4">YfhO family protein</fullName>
    </recommendedName>
</protein>
<dbReference type="PANTHER" id="PTHR38454:SF1">
    <property type="entry name" value="INTEGRAL MEMBRANE PROTEIN"/>
    <property type="match status" value="1"/>
</dbReference>
<accession>F6FS25</accession>
<dbReference type="AlphaFoldDB" id="F6FS25"/>